<dbReference type="PANTHER" id="PTHR23355">
    <property type="entry name" value="RIBONUCLEASE"/>
    <property type="match status" value="1"/>
</dbReference>
<proteinExistence type="predicted"/>
<gene>
    <name evidence="3" type="primary">rnb</name>
    <name evidence="3" type="ORF">HLUCCA11_01565</name>
</gene>
<evidence type="ECO:0000256" key="1">
    <source>
        <dbReference type="SAM" id="MobiDB-lite"/>
    </source>
</evidence>
<accession>A0A0P7Z230</accession>
<dbReference type="SMART" id="SM00955">
    <property type="entry name" value="RNB"/>
    <property type="match status" value="1"/>
</dbReference>
<feature type="compositionally biased region" description="Acidic residues" evidence="1">
    <location>
        <begin position="672"/>
        <end position="684"/>
    </location>
</feature>
<feature type="region of interest" description="Disordered" evidence="1">
    <location>
        <begin position="672"/>
        <end position="705"/>
    </location>
</feature>
<dbReference type="PANTHER" id="PTHR23355:SF42">
    <property type="entry name" value="RIBONUCLEASE II, CHLOROPLASTIC_MITOCHONDRIAL"/>
    <property type="match status" value="1"/>
</dbReference>
<name>A0A0P7Z230_9CYAN</name>
<dbReference type="GO" id="GO:0003723">
    <property type="term" value="F:RNA binding"/>
    <property type="evidence" value="ECO:0007669"/>
    <property type="project" value="InterPro"/>
</dbReference>
<dbReference type="InterPro" id="IPR001900">
    <property type="entry name" value="RNase_II/R"/>
</dbReference>
<dbReference type="EMBL" id="LJZR01000001">
    <property type="protein sequence ID" value="KPQ37772.1"/>
    <property type="molecule type" value="Genomic_DNA"/>
</dbReference>
<sequence length="705" mass="80160">MEKGRLIEFKLKGEPHLAVADRPEGKKNWILIDQRGQSHTIHPRQIIYEVPQGSYEASAIESFVAEAEHYIDPDNLEVAWELLTELEEPATPESLAQLLFSDTSGPLCYAAHRLLSDDKLYFKQKGDHYEPRPALQIEELKLKNERETARQAEWDGFLARAKSILAGDESVAWEKSDRPRIEVLERYALLGDESSQKAAAQEILVALGRDKYADAAFATLVGLGLWDEHENLELRRRQIPTQFPDEVQTAVEQVLTDLPDLDESSRVDLTHLKVYTIDDESTQEIDDGLSYETLPGGRGKLWIHIADPTRWLIPGDILDAEARKRCTTVYLPTGVIPMFPFELAAGPMSLVQGQKCCALSFGVALAEDGGVEEYSIQPSWVKPTYRLTYEDADEMIELGVPAEGELLAIADLAKQRHIWRKAQGAISIQLPESSIKVDGDAIAIEMLESSLSREMVAEMMILTSEVAARYGEENNVPLPYRSQPQPELPSEEELMQLEAGWVRDSAIRRCMTRSEMGIVPSRHATLGLDRYSQVTSPIRRYTDLMGHFQIKAHLRGDEVLPFPEATLTETIMSVSNAAYEATMVERQTKKYWAIEYLKRHEEANRGQLWEVVMVRWLREHEKLGLIIFEDLGLEFAMRFDRHLALGERINVRVSFADPRQDMIRFKEVLLTESEEQEEEEEEEKKEESQAVVENSEENIAGNEEE</sequence>
<feature type="domain" description="RNB" evidence="2">
    <location>
        <begin position="266"/>
        <end position="556"/>
    </location>
</feature>
<dbReference type="Pfam" id="PF00773">
    <property type="entry name" value="RNB"/>
    <property type="match status" value="1"/>
</dbReference>
<dbReference type="STRING" id="1666911.HLUCCA11_01565"/>
<evidence type="ECO:0000259" key="2">
    <source>
        <dbReference type="SMART" id="SM00955"/>
    </source>
</evidence>
<dbReference type="InterPro" id="IPR056404">
    <property type="entry name" value="HTH_RNase_II"/>
</dbReference>
<keyword evidence="3" id="KW-0378">Hydrolase</keyword>
<dbReference type="GO" id="GO:0006402">
    <property type="term" value="P:mRNA catabolic process"/>
    <property type="evidence" value="ECO:0007669"/>
    <property type="project" value="TreeGrafter"/>
</dbReference>
<organism evidence="3 4">
    <name type="scientific">Phormidesmis priestleyi Ana</name>
    <dbReference type="NCBI Taxonomy" id="1666911"/>
    <lineage>
        <taxon>Bacteria</taxon>
        <taxon>Bacillati</taxon>
        <taxon>Cyanobacteriota</taxon>
        <taxon>Cyanophyceae</taxon>
        <taxon>Leptolyngbyales</taxon>
        <taxon>Leptolyngbyaceae</taxon>
        <taxon>Phormidesmis</taxon>
    </lineage>
</organism>
<dbReference type="GO" id="GO:0008859">
    <property type="term" value="F:exoribonuclease II activity"/>
    <property type="evidence" value="ECO:0007669"/>
    <property type="project" value="UniProtKB-EC"/>
</dbReference>
<dbReference type="PATRIC" id="fig|1666911.3.peg.2721"/>
<dbReference type="InterPro" id="IPR057324">
    <property type="entry name" value="WH_RNase_II"/>
</dbReference>
<dbReference type="Pfam" id="PF23161">
    <property type="entry name" value="HTH_RNase_II"/>
    <property type="match status" value="1"/>
</dbReference>
<dbReference type="InterPro" id="IPR012340">
    <property type="entry name" value="NA-bd_OB-fold"/>
</dbReference>
<dbReference type="GO" id="GO:0000932">
    <property type="term" value="C:P-body"/>
    <property type="evidence" value="ECO:0007669"/>
    <property type="project" value="TreeGrafter"/>
</dbReference>
<evidence type="ECO:0000313" key="4">
    <source>
        <dbReference type="Proteomes" id="UP000050465"/>
    </source>
</evidence>
<dbReference type="Pfam" id="PF23163">
    <property type="entry name" value="CSD_RNase_II"/>
    <property type="match status" value="1"/>
</dbReference>
<dbReference type="InterPro" id="IPR056403">
    <property type="entry name" value="RNase_II_barrel"/>
</dbReference>
<dbReference type="EC" id="3.1.13.1" evidence="3"/>
<dbReference type="SUPFAM" id="SSF50249">
    <property type="entry name" value="Nucleic acid-binding proteins"/>
    <property type="match status" value="1"/>
</dbReference>
<dbReference type="AlphaFoldDB" id="A0A0P7Z230"/>
<evidence type="ECO:0000313" key="3">
    <source>
        <dbReference type="EMBL" id="KPQ37772.1"/>
    </source>
</evidence>
<reference evidence="3 4" key="1">
    <citation type="submission" date="2015-09" db="EMBL/GenBank/DDBJ databases">
        <title>Identification and resolution of microdiversity through metagenomic sequencing of parallel consortia.</title>
        <authorList>
            <person name="Nelson W.C."/>
            <person name="Romine M.F."/>
            <person name="Lindemann S.R."/>
        </authorList>
    </citation>
    <scope>NUCLEOTIDE SEQUENCE [LARGE SCALE GENOMIC DNA]</scope>
    <source>
        <strain evidence="3">Ana</strain>
    </source>
</reference>
<protein>
    <submittedName>
        <fullName evidence="3">Exoribonuclease II</fullName>
        <ecNumber evidence="3">3.1.13.1</ecNumber>
    </submittedName>
</protein>
<comment type="caution">
    <text evidence="3">The sequence shown here is derived from an EMBL/GenBank/DDBJ whole genome shotgun (WGS) entry which is preliminary data.</text>
</comment>
<dbReference type="Pfam" id="PF25255">
    <property type="entry name" value="WHD_RNase_II"/>
    <property type="match status" value="1"/>
</dbReference>
<dbReference type="Proteomes" id="UP000050465">
    <property type="component" value="Unassembled WGS sequence"/>
</dbReference>
<dbReference type="InterPro" id="IPR050180">
    <property type="entry name" value="RNR_Ribonuclease"/>
</dbReference>